<dbReference type="PROSITE" id="PS50104">
    <property type="entry name" value="TIR"/>
    <property type="match status" value="1"/>
</dbReference>
<accession>A0A1N6PCS9</accession>
<reference evidence="3 4" key="1">
    <citation type="submission" date="2017-01" db="EMBL/GenBank/DDBJ databases">
        <authorList>
            <person name="Mah S.A."/>
            <person name="Swanson W.J."/>
            <person name="Moy G.W."/>
            <person name="Vacquier V.D."/>
        </authorList>
    </citation>
    <scope>NUCLEOTIDE SEQUENCE [LARGE SCALE GENOMIC DNA]</scope>
    <source>
        <strain evidence="3 4">ASpG1</strain>
    </source>
</reference>
<dbReference type="EMBL" id="FTMS01000002">
    <property type="protein sequence ID" value="SIQ02069.1"/>
    <property type="molecule type" value="Genomic_DNA"/>
</dbReference>
<name>A0A1N6PCS9_9SPIO</name>
<dbReference type="SMART" id="SM00255">
    <property type="entry name" value="TIR"/>
    <property type="match status" value="1"/>
</dbReference>
<sequence length="380" mass="42470">MQNQKGPRRCLISPGVRWMLSGVTGVLTTASTGQCLLSRFVHLASLAYAQTAPPRSAGQALPVKPALCKIKTGNGVRMSISTISSLIARLQKEISDLHHKMSLETKKESDCGNRIGQIERSITKSTSNSTLKSKSAEVQRKQSEIAKIQVNKAGLYKKLSDKEGQLLKAKQDLLKEEEKERKKQAVADERERKKLADIEKRHQREQLEYQRRLRAEINQTANMAASVKELASTQNISHTNIVKYDLFISHASEDKEEFVRPLAETLENIGVKVWYDEFTLKVGDSLRKSIDQGLVNSRFGTVILSSAFCSKNWTQYELDSMVAREMNGHKMILPIWHKITKNEVINFSPALADKVALNTSLQSIEEIAGELAEVILGAKA</sequence>
<evidence type="ECO:0000313" key="4">
    <source>
        <dbReference type="Proteomes" id="UP000186400"/>
    </source>
</evidence>
<dbReference type="InterPro" id="IPR035897">
    <property type="entry name" value="Toll_tir_struct_dom_sf"/>
</dbReference>
<proteinExistence type="predicted"/>
<feature type="domain" description="TIR" evidence="2">
    <location>
        <begin position="242"/>
        <end position="375"/>
    </location>
</feature>
<keyword evidence="1" id="KW-0175">Coiled coil</keyword>
<organism evidence="3 4">
    <name type="scientific">Alkalispirochaeta americana</name>
    <dbReference type="NCBI Taxonomy" id="159291"/>
    <lineage>
        <taxon>Bacteria</taxon>
        <taxon>Pseudomonadati</taxon>
        <taxon>Spirochaetota</taxon>
        <taxon>Spirochaetia</taxon>
        <taxon>Spirochaetales</taxon>
        <taxon>Spirochaetaceae</taxon>
        <taxon>Alkalispirochaeta</taxon>
    </lineage>
</organism>
<dbReference type="InterPro" id="IPR000157">
    <property type="entry name" value="TIR_dom"/>
</dbReference>
<evidence type="ECO:0000313" key="3">
    <source>
        <dbReference type="EMBL" id="SIQ02069.1"/>
    </source>
</evidence>
<gene>
    <name evidence="3" type="ORF">SAMN05920897_102239</name>
</gene>
<dbReference type="GO" id="GO:0007165">
    <property type="term" value="P:signal transduction"/>
    <property type="evidence" value="ECO:0007669"/>
    <property type="project" value="InterPro"/>
</dbReference>
<dbReference type="Gene3D" id="3.40.50.10140">
    <property type="entry name" value="Toll/interleukin-1 receptor homology (TIR) domain"/>
    <property type="match status" value="1"/>
</dbReference>
<keyword evidence="4" id="KW-1185">Reference proteome</keyword>
<dbReference type="SUPFAM" id="SSF52200">
    <property type="entry name" value="Toll/Interleukin receptor TIR domain"/>
    <property type="match status" value="1"/>
</dbReference>
<dbReference type="Pfam" id="PF13676">
    <property type="entry name" value="TIR_2"/>
    <property type="match status" value="1"/>
</dbReference>
<dbReference type="Proteomes" id="UP000186400">
    <property type="component" value="Unassembled WGS sequence"/>
</dbReference>
<evidence type="ECO:0000256" key="1">
    <source>
        <dbReference type="SAM" id="Coils"/>
    </source>
</evidence>
<dbReference type="AlphaFoldDB" id="A0A1N6PCS9"/>
<protein>
    <submittedName>
        <fullName evidence="3">TIR domain-containing protein</fullName>
    </submittedName>
</protein>
<evidence type="ECO:0000259" key="2">
    <source>
        <dbReference type="PROSITE" id="PS50104"/>
    </source>
</evidence>
<feature type="coiled-coil region" evidence="1">
    <location>
        <begin position="131"/>
        <end position="179"/>
    </location>
</feature>